<comment type="subcellular location">
    <subcellularLocation>
        <location evidence="1">Cell membrane</location>
    </subcellularLocation>
</comment>
<feature type="transmembrane region" description="Helical" evidence="7">
    <location>
        <begin position="190"/>
        <end position="210"/>
    </location>
</feature>
<dbReference type="PROSITE" id="PS50111">
    <property type="entry name" value="CHEMOTAXIS_TRANSDUC_2"/>
    <property type="match status" value="1"/>
</dbReference>
<accession>A0A2W6NEC6</accession>
<evidence type="ECO:0000259" key="8">
    <source>
        <dbReference type="PROSITE" id="PS50111"/>
    </source>
</evidence>
<dbReference type="Pfam" id="PF00015">
    <property type="entry name" value="MCPsignal"/>
    <property type="match status" value="1"/>
</dbReference>
<keyword evidence="7" id="KW-0812">Transmembrane</keyword>
<keyword evidence="7" id="KW-1133">Transmembrane helix</keyword>
<evidence type="ECO:0000256" key="3">
    <source>
        <dbReference type="ARBA" id="ARBA00023136"/>
    </source>
</evidence>
<dbReference type="PROSITE" id="PS50885">
    <property type="entry name" value="HAMP"/>
    <property type="match status" value="1"/>
</dbReference>
<proteinExistence type="inferred from homology"/>
<dbReference type="RefSeq" id="WP_111272505.1">
    <property type="nucleotide sequence ID" value="NZ_QKWW01000072.1"/>
</dbReference>
<gene>
    <name evidence="10" type="ORF">DN757_22955</name>
</gene>
<name>A0A2W6NEC6_9BACL</name>
<evidence type="ECO:0000256" key="1">
    <source>
        <dbReference type="ARBA" id="ARBA00004236"/>
    </source>
</evidence>
<dbReference type="Gene3D" id="1.10.287.950">
    <property type="entry name" value="Methyl-accepting chemotaxis protein"/>
    <property type="match status" value="1"/>
</dbReference>
<evidence type="ECO:0000256" key="5">
    <source>
        <dbReference type="ARBA" id="ARBA00029447"/>
    </source>
</evidence>
<evidence type="ECO:0008006" key="12">
    <source>
        <dbReference type="Google" id="ProtNLM"/>
    </source>
</evidence>
<protein>
    <recommendedName>
        <fullName evidence="12">Methyl-accepting chemotaxis protein</fullName>
    </recommendedName>
</protein>
<dbReference type="EMBL" id="QKWW01000072">
    <property type="protein sequence ID" value="PZT53328.1"/>
    <property type="molecule type" value="Genomic_DNA"/>
</dbReference>
<evidence type="ECO:0000256" key="4">
    <source>
        <dbReference type="ARBA" id="ARBA00023224"/>
    </source>
</evidence>
<sequence length="570" mass="62846">MFSRFKIKSIGLRISIAFYLLILCLIILSVTIIGRMNSIETNTNDITRNWMPSIQEINRLNYTTEHILSLSYRYFDADASDRPAINEERTKFIRETAQAMAAYDKLSKSAKEAENWNSFKDKWEAYLKINTQAIRLSDEGQTQLAKEVAVKGADSFDTMQVNLDYLVNYNQQQSDASAAQTIRSVQDGRLAVIIGVLVMIIITAIFVPIIRTQVVKPLLRVISAVKLIAEGQLNVQDVHTKHEDEVGALAKAVNEMKANLTSMVLNVRRVAETVNRQSNELAIASEEVKIGSQQIAITMEESAKAAESQAQTAVESARAVEELNDHIQKHAEQGNQLRNMSNQVLEQGQNGRKAMEESVQQMQQIASVVSSSMNKMEQLNRKNEDISKLVLVIHDIARQTNLLALNASIEAARAGESGRGFAVVASEVRKLSEAVQASVEEITTITQDIQQDSQGVVNELRVGVQETQLGQEHVLASGQLFGTINHSVEGMVEVIGIMTDGLAGMEESSGQMNDFSQQISAVSEQSAASVEEVSASAEEQVSSLEMISSNIQTLKEMSDELVVSIEKLKV</sequence>
<dbReference type="InterPro" id="IPR003660">
    <property type="entry name" value="HAMP_dom"/>
</dbReference>
<comment type="caution">
    <text evidence="10">The sequence shown here is derived from an EMBL/GenBank/DDBJ whole genome shotgun (WGS) entry which is preliminary data.</text>
</comment>
<evidence type="ECO:0000256" key="6">
    <source>
        <dbReference type="PROSITE-ProRule" id="PRU00284"/>
    </source>
</evidence>
<feature type="domain" description="Methyl-accepting transducer" evidence="8">
    <location>
        <begin position="284"/>
        <end position="534"/>
    </location>
</feature>
<dbReference type="Pfam" id="PF12729">
    <property type="entry name" value="4HB_MCP_1"/>
    <property type="match status" value="1"/>
</dbReference>
<evidence type="ECO:0000313" key="11">
    <source>
        <dbReference type="Proteomes" id="UP000249204"/>
    </source>
</evidence>
<feature type="transmembrane region" description="Helical" evidence="7">
    <location>
        <begin position="12"/>
        <end position="34"/>
    </location>
</feature>
<feature type="domain" description="HAMP" evidence="9">
    <location>
        <begin position="212"/>
        <end position="265"/>
    </location>
</feature>
<dbReference type="GO" id="GO:0007165">
    <property type="term" value="P:signal transduction"/>
    <property type="evidence" value="ECO:0007669"/>
    <property type="project" value="UniProtKB-KW"/>
</dbReference>
<reference evidence="10 11" key="1">
    <citation type="submission" date="2018-06" db="EMBL/GenBank/DDBJ databases">
        <title>Isolation of heavy metals resistant Paenibacillus silvae NC2 from Gold-Copper mine in ZiJin, China.</title>
        <authorList>
            <person name="Xu J."/>
            <person name="Mazhar H.S."/>
            <person name="Rensing C."/>
        </authorList>
    </citation>
    <scope>NUCLEOTIDE SEQUENCE [LARGE SCALE GENOMIC DNA]</scope>
    <source>
        <strain evidence="10 11">NC2</strain>
    </source>
</reference>
<dbReference type="Gene3D" id="6.10.340.10">
    <property type="match status" value="1"/>
</dbReference>
<dbReference type="AlphaFoldDB" id="A0A2W6NEC6"/>
<keyword evidence="3 7" id="KW-0472">Membrane</keyword>
<dbReference type="GO" id="GO:0005886">
    <property type="term" value="C:plasma membrane"/>
    <property type="evidence" value="ECO:0007669"/>
    <property type="project" value="UniProtKB-SubCell"/>
</dbReference>
<organism evidence="10 11">
    <name type="scientific">Paenibacillus silvae</name>
    <dbReference type="NCBI Taxonomy" id="1325358"/>
    <lineage>
        <taxon>Bacteria</taxon>
        <taxon>Bacillati</taxon>
        <taxon>Bacillota</taxon>
        <taxon>Bacilli</taxon>
        <taxon>Bacillales</taxon>
        <taxon>Paenibacillaceae</taxon>
        <taxon>Paenibacillus</taxon>
    </lineage>
</organism>
<dbReference type="SMART" id="SM00283">
    <property type="entry name" value="MA"/>
    <property type="match status" value="1"/>
</dbReference>
<dbReference type="InterPro" id="IPR024478">
    <property type="entry name" value="HlyB_4HB_MCP"/>
</dbReference>
<dbReference type="SMART" id="SM00304">
    <property type="entry name" value="HAMP"/>
    <property type="match status" value="1"/>
</dbReference>
<comment type="similarity">
    <text evidence="5">Belongs to the methyl-accepting chemotaxis (MCP) protein family.</text>
</comment>
<dbReference type="PANTHER" id="PTHR32089">
    <property type="entry name" value="METHYL-ACCEPTING CHEMOTAXIS PROTEIN MCPB"/>
    <property type="match status" value="1"/>
</dbReference>
<evidence type="ECO:0000313" key="10">
    <source>
        <dbReference type="EMBL" id="PZT53328.1"/>
    </source>
</evidence>
<keyword evidence="2" id="KW-1003">Cell membrane</keyword>
<evidence type="ECO:0000256" key="2">
    <source>
        <dbReference type="ARBA" id="ARBA00022475"/>
    </source>
</evidence>
<dbReference type="PANTHER" id="PTHR32089:SF112">
    <property type="entry name" value="LYSOZYME-LIKE PROTEIN-RELATED"/>
    <property type="match status" value="1"/>
</dbReference>
<keyword evidence="4 6" id="KW-0807">Transducer</keyword>
<evidence type="ECO:0000259" key="9">
    <source>
        <dbReference type="PROSITE" id="PS50885"/>
    </source>
</evidence>
<dbReference type="SUPFAM" id="SSF58104">
    <property type="entry name" value="Methyl-accepting chemotaxis protein (MCP) signaling domain"/>
    <property type="match status" value="1"/>
</dbReference>
<dbReference type="Pfam" id="PF00672">
    <property type="entry name" value="HAMP"/>
    <property type="match status" value="1"/>
</dbReference>
<evidence type="ECO:0000256" key="7">
    <source>
        <dbReference type="SAM" id="Phobius"/>
    </source>
</evidence>
<dbReference type="InterPro" id="IPR004089">
    <property type="entry name" value="MCPsignal_dom"/>
</dbReference>
<dbReference type="Proteomes" id="UP000249204">
    <property type="component" value="Unassembled WGS sequence"/>
</dbReference>
<dbReference type="CDD" id="cd06225">
    <property type="entry name" value="HAMP"/>
    <property type="match status" value="1"/>
</dbReference>